<feature type="transmembrane region" description="Helical" evidence="6">
    <location>
        <begin position="80"/>
        <end position="100"/>
    </location>
</feature>
<dbReference type="PANTHER" id="PTHR13531">
    <property type="entry name" value="GEO07735P1-RELATED-RELATED"/>
    <property type="match status" value="1"/>
</dbReference>
<evidence type="ECO:0000256" key="3">
    <source>
        <dbReference type="ARBA" id="ARBA00022989"/>
    </source>
</evidence>
<evidence type="ECO:0000313" key="7">
    <source>
        <dbReference type="EMBL" id="GLC47709.1"/>
    </source>
</evidence>
<feature type="transmembrane region" description="Helical" evidence="6">
    <location>
        <begin position="112"/>
        <end position="131"/>
    </location>
</feature>
<feature type="transmembrane region" description="Helical" evidence="6">
    <location>
        <begin position="42"/>
        <end position="68"/>
    </location>
</feature>
<evidence type="ECO:0000256" key="1">
    <source>
        <dbReference type="ARBA" id="ARBA00004141"/>
    </source>
</evidence>
<organism evidence="7 8">
    <name type="scientific">Pleodorina starrii</name>
    <dbReference type="NCBI Taxonomy" id="330485"/>
    <lineage>
        <taxon>Eukaryota</taxon>
        <taxon>Viridiplantae</taxon>
        <taxon>Chlorophyta</taxon>
        <taxon>core chlorophytes</taxon>
        <taxon>Chlorophyceae</taxon>
        <taxon>CS clade</taxon>
        <taxon>Chlamydomonadales</taxon>
        <taxon>Volvocaceae</taxon>
        <taxon>Pleodorina</taxon>
    </lineage>
</organism>
<dbReference type="AlphaFoldDB" id="A0A9W6B836"/>
<accession>A0A9W6B836</accession>
<protein>
    <recommendedName>
        <fullName evidence="9">Transmembrane protein</fullName>
    </recommendedName>
</protein>
<dbReference type="PANTHER" id="PTHR13531:SF0">
    <property type="entry name" value="GEO07735P1-RELATED"/>
    <property type="match status" value="1"/>
</dbReference>
<dbReference type="GO" id="GO:1905515">
    <property type="term" value="P:non-motile cilium assembly"/>
    <property type="evidence" value="ECO:0007669"/>
    <property type="project" value="TreeGrafter"/>
</dbReference>
<proteinExistence type="predicted"/>
<evidence type="ECO:0000256" key="6">
    <source>
        <dbReference type="SAM" id="Phobius"/>
    </source>
</evidence>
<name>A0A9W6B836_9CHLO</name>
<evidence type="ECO:0000256" key="2">
    <source>
        <dbReference type="ARBA" id="ARBA00022692"/>
    </source>
</evidence>
<evidence type="ECO:0000313" key="8">
    <source>
        <dbReference type="Proteomes" id="UP001165080"/>
    </source>
</evidence>
<dbReference type="GO" id="GO:0016020">
    <property type="term" value="C:membrane"/>
    <property type="evidence" value="ECO:0007669"/>
    <property type="project" value="UniProtKB-SubCell"/>
</dbReference>
<keyword evidence="4 6" id="KW-0472">Membrane</keyword>
<dbReference type="Pfam" id="PF09799">
    <property type="entry name" value="Transmemb_17"/>
    <property type="match status" value="1"/>
</dbReference>
<evidence type="ECO:0000256" key="4">
    <source>
        <dbReference type="ARBA" id="ARBA00023136"/>
    </source>
</evidence>
<dbReference type="InterPro" id="IPR019184">
    <property type="entry name" value="Uncharacterised_TM-17"/>
</dbReference>
<comment type="subcellular location">
    <subcellularLocation>
        <location evidence="1">Membrane</location>
        <topology evidence="1">Multi-pass membrane protein</topology>
    </subcellularLocation>
</comment>
<sequence length="173" mass="19303">MNTAQPISGAVAQPGPTTGGGAQPGQPGQPPQKPRRRVLTSLGFQIFIFFGGWWDVAYYILNILVFVYKGLQLPYPGRNFAMEFSFSWLWILIEAPRLFLASKGNKTERVGPIAFSCVLAMPLLALYVYFVGFQTYVLRIDQLLNGVAIAFMALQIVFAILTMVRFILATRFT</sequence>
<feature type="transmembrane region" description="Helical" evidence="6">
    <location>
        <begin position="143"/>
        <end position="168"/>
    </location>
</feature>
<dbReference type="OrthoDB" id="262535at2759"/>
<keyword evidence="2 6" id="KW-0812">Transmembrane</keyword>
<evidence type="ECO:0000256" key="5">
    <source>
        <dbReference type="SAM" id="MobiDB-lite"/>
    </source>
</evidence>
<gene>
    <name evidence="7" type="primary">PLEST000699</name>
    <name evidence="7" type="ORF">PLESTB_000017500</name>
</gene>
<feature type="region of interest" description="Disordered" evidence="5">
    <location>
        <begin position="1"/>
        <end position="35"/>
    </location>
</feature>
<evidence type="ECO:0008006" key="9">
    <source>
        <dbReference type="Google" id="ProtNLM"/>
    </source>
</evidence>
<dbReference type="GO" id="GO:0035869">
    <property type="term" value="C:ciliary transition zone"/>
    <property type="evidence" value="ECO:0007669"/>
    <property type="project" value="TreeGrafter"/>
</dbReference>
<keyword evidence="8" id="KW-1185">Reference proteome</keyword>
<dbReference type="EMBL" id="BRXU01000001">
    <property type="protein sequence ID" value="GLC47709.1"/>
    <property type="molecule type" value="Genomic_DNA"/>
</dbReference>
<keyword evidence="3 6" id="KW-1133">Transmembrane helix</keyword>
<dbReference type="Proteomes" id="UP001165080">
    <property type="component" value="Unassembled WGS sequence"/>
</dbReference>
<comment type="caution">
    <text evidence="7">The sequence shown here is derived from an EMBL/GenBank/DDBJ whole genome shotgun (WGS) entry which is preliminary data.</text>
</comment>
<reference evidence="7 8" key="1">
    <citation type="journal article" date="2023" name="Commun. Biol.">
        <title>Reorganization of the ancestral sex-determining regions during the evolution of trioecy in Pleodorina starrii.</title>
        <authorList>
            <person name="Takahashi K."/>
            <person name="Suzuki S."/>
            <person name="Kawai-Toyooka H."/>
            <person name="Yamamoto K."/>
            <person name="Hamaji T."/>
            <person name="Ootsuki R."/>
            <person name="Yamaguchi H."/>
            <person name="Kawachi M."/>
            <person name="Higashiyama T."/>
            <person name="Nozaki H."/>
        </authorList>
    </citation>
    <scope>NUCLEOTIDE SEQUENCE [LARGE SCALE GENOMIC DNA]</scope>
    <source>
        <strain evidence="7 8">NIES-4479</strain>
    </source>
</reference>